<dbReference type="PANTHER" id="PTHR31517:SF48">
    <property type="entry name" value="PEROXIDASE 16-RELATED"/>
    <property type="match status" value="1"/>
</dbReference>
<evidence type="ECO:0000256" key="8">
    <source>
        <dbReference type="ARBA" id="ARBA00023002"/>
    </source>
</evidence>
<evidence type="ECO:0000256" key="2">
    <source>
        <dbReference type="ARBA" id="ARBA00001913"/>
    </source>
</evidence>
<keyword evidence="6" id="KW-0349">Heme</keyword>
<dbReference type="Gene3D" id="1.10.420.10">
    <property type="entry name" value="Peroxidase, domain 2"/>
    <property type="match status" value="2"/>
</dbReference>
<reference evidence="11 12" key="1">
    <citation type="journal article" date="2018" name="Proc. Natl. Acad. Sci. U.S.A.">
        <title>Draft genome sequence of Camellia sinensis var. sinensis provides insights into the evolution of the tea genome and tea quality.</title>
        <authorList>
            <person name="Wei C."/>
            <person name="Yang H."/>
            <person name="Wang S."/>
            <person name="Zhao J."/>
            <person name="Liu C."/>
            <person name="Gao L."/>
            <person name="Xia E."/>
            <person name="Lu Y."/>
            <person name="Tai Y."/>
            <person name="She G."/>
            <person name="Sun J."/>
            <person name="Cao H."/>
            <person name="Tong W."/>
            <person name="Gao Q."/>
            <person name="Li Y."/>
            <person name="Deng W."/>
            <person name="Jiang X."/>
            <person name="Wang W."/>
            <person name="Chen Q."/>
            <person name="Zhang S."/>
            <person name="Li H."/>
            <person name="Wu J."/>
            <person name="Wang P."/>
            <person name="Li P."/>
            <person name="Shi C."/>
            <person name="Zheng F."/>
            <person name="Jian J."/>
            <person name="Huang B."/>
            <person name="Shan D."/>
            <person name="Shi M."/>
            <person name="Fang C."/>
            <person name="Yue Y."/>
            <person name="Li F."/>
            <person name="Li D."/>
            <person name="Wei S."/>
            <person name="Han B."/>
            <person name="Jiang C."/>
            <person name="Yin Y."/>
            <person name="Xia T."/>
            <person name="Zhang Z."/>
            <person name="Bennetzen J.L."/>
            <person name="Zhao S."/>
            <person name="Wan X."/>
        </authorList>
    </citation>
    <scope>NUCLEOTIDE SEQUENCE [LARGE SCALE GENOMIC DNA]</scope>
    <source>
        <strain evidence="12">cv. Shuchazao</strain>
        <tissue evidence="11">Leaf</tissue>
    </source>
</reference>
<evidence type="ECO:0000256" key="6">
    <source>
        <dbReference type="ARBA" id="ARBA00022617"/>
    </source>
</evidence>
<dbReference type="PROSITE" id="PS50873">
    <property type="entry name" value="PEROXIDASE_4"/>
    <property type="match status" value="1"/>
</dbReference>
<keyword evidence="9" id="KW-0408">Iron</keyword>
<comment type="cofactor">
    <cofactor evidence="3">
        <name>heme b</name>
        <dbReference type="ChEBI" id="CHEBI:60344"/>
    </cofactor>
</comment>
<dbReference type="Proteomes" id="UP000306102">
    <property type="component" value="Unassembled WGS sequence"/>
</dbReference>
<dbReference type="PANTHER" id="PTHR31517">
    <property type="match status" value="1"/>
</dbReference>
<name>A0A4S4DLU0_CAMSN</name>
<comment type="catalytic activity">
    <reaction evidence="1">
        <text>2 a phenolic donor + H2O2 = 2 a phenolic radical donor + 2 H2O</text>
        <dbReference type="Rhea" id="RHEA:56136"/>
        <dbReference type="ChEBI" id="CHEBI:15377"/>
        <dbReference type="ChEBI" id="CHEBI:16240"/>
        <dbReference type="ChEBI" id="CHEBI:139520"/>
        <dbReference type="ChEBI" id="CHEBI:139521"/>
        <dbReference type="EC" id="1.11.1.7"/>
    </reaction>
</comment>
<keyword evidence="8" id="KW-0560">Oxidoreductase</keyword>
<keyword evidence="7" id="KW-0479">Metal-binding</keyword>
<dbReference type="GO" id="GO:0006979">
    <property type="term" value="P:response to oxidative stress"/>
    <property type="evidence" value="ECO:0007669"/>
    <property type="project" value="InterPro"/>
</dbReference>
<evidence type="ECO:0000313" key="11">
    <source>
        <dbReference type="EMBL" id="THG03845.1"/>
    </source>
</evidence>
<dbReference type="EC" id="1.11.1.7" evidence="4"/>
<evidence type="ECO:0000256" key="1">
    <source>
        <dbReference type="ARBA" id="ARBA00000189"/>
    </source>
</evidence>
<evidence type="ECO:0000256" key="3">
    <source>
        <dbReference type="ARBA" id="ARBA00001970"/>
    </source>
</evidence>
<dbReference type="SUPFAM" id="SSF48113">
    <property type="entry name" value="Heme-dependent peroxidases"/>
    <property type="match status" value="2"/>
</dbReference>
<dbReference type="GO" id="GO:0020037">
    <property type="term" value="F:heme binding"/>
    <property type="evidence" value="ECO:0007669"/>
    <property type="project" value="InterPro"/>
</dbReference>
<dbReference type="GO" id="GO:0140825">
    <property type="term" value="F:lactoperoxidase activity"/>
    <property type="evidence" value="ECO:0007669"/>
    <property type="project" value="UniProtKB-EC"/>
</dbReference>
<evidence type="ECO:0000256" key="5">
    <source>
        <dbReference type="ARBA" id="ARBA00022559"/>
    </source>
</evidence>
<accession>A0A4S4DLU0</accession>
<comment type="cofactor">
    <cofactor evidence="2">
        <name>Ca(2+)</name>
        <dbReference type="ChEBI" id="CHEBI:29108"/>
    </cofactor>
</comment>
<sequence length="217" mass="24560">MQQQPHITIIITAFCQRLTITFTITISVDGAVSSSPEEARVEMGHASRGSGFGMLYYRSLLEDRGILYVDQQLTVGEETESWVRVYASAVSLFRKDFAVAMMELSNLSCAHSIGTIGGKFILNRLYNFGWTDEPDPTIDIEVVNLLRSRCNNGRTSRSSSPHFVNGSPSPFLLMAQYLPHLRRQEWRWAMHHGDRVLACCTTVAFWRIEESFMLISS</sequence>
<evidence type="ECO:0000256" key="7">
    <source>
        <dbReference type="ARBA" id="ARBA00022723"/>
    </source>
</evidence>
<keyword evidence="12" id="KW-1185">Reference proteome</keyword>
<evidence type="ECO:0000256" key="4">
    <source>
        <dbReference type="ARBA" id="ARBA00012313"/>
    </source>
</evidence>
<dbReference type="InterPro" id="IPR010255">
    <property type="entry name" value="Haem_peroxidase_sf"/>
</dbReference>
<organism evidence="11 12">
    <name type="scientific">Camellia sinensis var. sinensis</name>
    <name type="common">China tea</name>
    <dbReference type="NCBI Taxonomy" id="542762"/>
    <lineage>
        <taxon>Eukaryota</taxon>
        <taxon>Viridiplantae</taxon>
        <taxon>Streptophyta</taxon>
        <taxon>Embryophyta</taxon>
        <taxon>Tracheophyta</taxon>
        <taxon>Spermatophyta</taxon>
        <taxon>Magnoliopsida</taxon>
        <taxon>eudicotyledons</taxon>
        <taxon>Gunneridae</taxon>
        <taxon>Pentapetalae</taxon>
        <taxon>asterids</taxon>
        <taxon>Ericales</taxon>
        <taxon>Theaceae</taxon>
        <taxon>Camellia</taxon>
    </lineage>
</organism>
<dbReference type="AlphaFoldDB" id="A0A4S4DLU0"/>
<gene>
    <name evidence="11" type="ORF">TEA_017298</name>
</gene>
<comment type="caution">
    <text evidence="11">The sequence shown here is derived from an EMBL/GenBank/DDBJ whole genome shotgun (WGS) entry which is preliminary data.</text>
</comment>
<feature type="domain" description="Plant heme peroxidase family profile" evidence="10">
    <location>
        <begin position="1"/>
        <end position="119"/>
    </location>
</feature>
<evidence type="ECO:0000313" key="12">
    <source>
        <dbReference type="Proteomes" id="UP000306102"/>
    </source>
</evidence>
<dbReference type="InterPro" id="IPR002016">
    <property type="entry name" value="Haem_peroxidase"/>
</dbReference>
<protein>
    <recommendedName>
        <fullName evidence="4">peroxidase</fullName>
        <ecNumber evidence="4">1.11.1.7</ecNumber>
    </recommendedName>
</protein>
<proteinExistence type="predicted"/>
<keyword evidence="5" id="KW-0575">Peroxidase</keyword>
<dbReference type="GO" id="GO:0046872">
    <property type="term" value="F:metal ion binding"/>
    <property type="evidence" value="ECO:0007669"/>
    <property type="project" value="UniProtKB-KW"/>
</dbReference>
<evidence type="ECO:0000256" key="9">
    <source>
        <dbReference type="ARBA" id="ARBA00023004"/>
    </source>
</evidence>
<dbReference type="InterPro" id="IPR000823">
    <property type="entry name" value="Peroxidase_pln"/>
</dbReference>
<evidence type="ECO:0000259" key="10">
    <source>
        <dbReference type="PROSITE" id="PS50873"/>
    </source>
</evidence>
<dbReference type="EMBL" id="SDRB02010864">
    <property type="protein sequence ID" value="THG03845.1"/>
    <property type="molecule type" value="Genomic_DNA"/>
</dbReference>